<dbReference type="AlphaFoldDB" id="A0A644WCH2"/>
<proteinExistence type="predicted"/>
<dbReference type="InterPro" id="IPR015890">
    <property type="entry name" value="Chorismate_C"/>
</dbReference>
<dbReference type="GO" id="GO:0000162">
    <property type="term" value="P:L-tryptophan biosynthetic process"/>
    <property type="evidence" value="ECO:0007669"/>
    <property type="project" value="TreeGrafter"/>
</dbReference>
<dbReference type="EC" id="5.4.4.2" evidence="2"/>
<dbReference type="SUPFAM" id="SSF56322">
    <property type="entry name" value="ADC synthase"/>
    <property type="match status" value="1"/>
</dbReference>
<dbReference type="PANTHER" id="PTHR11236">
    <property type="entry name" value="AMINOBENZOATE/ANTHRANILATE SYNTHASE"/>
    <property type="match status" value="1"/>
</dbReference>
<protein>
    <submittedName>
        <fullName evidence="2">Isochorismate synthase MenF</fullName>
        <ecNumber evidence="2">5.4.4.2</ecNumber>
    </submittedName>
</protein>
<organism evidence="2">
    <name type="scientific">bioreactor metagenome</name>
    <dbReference type="NCBI Taxonomy" id="1076179"/>
    <lineage>
        <taxon>unclassified sequences</taxon>
        <taxon>metagenomes</taxon>
        <taxon>ecological metagenomes</taxon>
    </lineage>
</organism>
<keyword evidence="2" id="KW-0413">Isomerase</keyword>
<dbReference type="InterPro" id="IPR019999">
    <property type="entry name" value="Anth_synth_I-like"/>
</dbReference>
<dbReference type="Gene3D" id="3.60.120.10">
    <property type="entry name" value="Anthranilate synthase"/>
    <property type="match status" value="1"/>
</dbReference>
<dbReference type="EMBL" id="VSSQ01000785">
    <property type="protein sequence ID" value="MPM01279.1"/>
    <property type="molecule type" value="Genomic_DNA"/>
</dbReference>
<sequence length="322" mass="36854">MKKEDAQHTMNRLGSERIPFLFVLDYNLADCYVVPLQDVNEDDVIYDFSGKSNVIADFQIPQKFTFTKHPIEFEKYKEKFEVVIRNIQYGNSYLTNLTQPTKVNTSLSLKELFYAGKAKYKLFFRNRFVVFSPEPFVRISEGKIYSFPMKGTIDAEIENASEILKNDFKEKAEHNTIVDLIRNDLSMVAENVTVKQFQYIEKIETNCKTLLQMSSEICGDLPDDYLNHLGDILFRLLPAGSITGAPKEKTCEIINEAEGYDRGFFTGVCGLFDGRELESAVMIRFFENTPDGMICKSGGGITCFSNAEKEYQEMVDKVYVPV</sequence>
<dbReference type="NCBIfam" id="NF005486">
    <property type="entry name" value="PRK07093.1"/>
    <property type="match status" value="1"/>
</dbReference>
<gene>
    <name evidence="2" type="primary">menF_9</name>
    <name evidence="2" type="ORF">SDC9_47518</name>
</gene>
<dbReference type="GO" id="GO:0046820">
    <property type="term" value="F:4-amino-4-deoxychorismate synthase activity"/>
    <property type="evidence" value="ECO:0007669"/>
    <property type="project" value="TreeGrafter"/>
</dbReference>
<dbReference type="InterPro" id="IPR005801">
    <property type="entry name" value="ADC_synthase"/>
</dbReference>
<name>A0A644WCH2_9ZZZZ</name>
<reference evidence="2" key="1">
    <citation type="submission" date="2019-08" db="EMBL/GenBank/DDBJ databases">
        <authorList>
            <person name="Kucharzyk K."/>
            <person name="Murdoch R.W."/>
            <person name="Higgins S."/>
            <person name="Loffler F."/>
        </authorList>
    </citation>
    <scope>NUCLEOTIDE SEQUENCE</scope>
</reference>
<comment type="caution">
    <text evidence="2">The sequence shown here is derived from an EMBL/GenBank/DDBJ whole genome shotgun (WGS) entry which is preliminary data.</text>
</comment>
<dbReference type="Pfam" id="PF00425">
    <property type="entry name" value="Chorismate_bind"/>
    <property type="match status" value="1"/>
</dbReference>
<evidence type="ECO:0000259" key="1">
    <source>
        <dbReference type="Pfam" id="PF00425"/>
    </source>
</evidence>
<dbReference type="GO" id="GO:0008909">
    <property type="term" value="F:isochorismate synthase activity"/>
    <property type="evidence" value="ECO:0007669"/>
    <property type="project" value="UniProtKB-EC"/>
</dbReference>
<dbReference type="PANTHER" id="PTHR11236:SF50">
    <property type="entry name" value="AMINODEOXYCHORISMATE SYNTHASE COMPONENT 1"/>
    <property type="match status" value="1"/>
</dbReference>
<evidence type="ECO:0000313" key="2">
    <source>
        <dbReference type="EMBL" id="MPM01279.1"/>
    </source>
</evidence>
<accession>A0A644WCH2</accession>
<feature type="domain" description="Chorismate-utilising enzyme C-terminal" evidence="1">
    <location>
        <begin position="73"/>
        <end position="317"/>
    </location>
</feature>